<evidence type="ECO:0008006" key="4">
    <source>
        <dbReference type="Google" id="ProtNLM"/>
    </source>
</evidence>
<keyword evidence="1" id="KW-0812">Transmembrane</keyword>
<dbReference type="Pfam" id="PF12365">
    <property type="entry name" value="DUF3649"/>
    <property type="match status" value="1"/>
</dbReference>
<evidence type="ECO:0000313" key="3">
    <source>
        <dbReference type="Proteomes" id="UP000017753"/>
    </source>
</evidence>
<dbReference type="InterPro" id="IPR022109">
    <property type="entry name" value="DUF3649"/>
</dbReference>
<reference evidence="2 3" key="1">
    <citation type="submission" date="2014-11" db="EMBL/GenBank/DDBJ databases">
        <title>Complete genome sequence of Pseudomonas putida S12 including megaplasmid pTTS12.</title>
        <authorList>
            <person name="Kuepper J."/>
            <person name="Ruijssenaars H.J."/>
            <person name="Blank L.M."/>
            <person name="de Winde J.H."/>
            <person name="Wierckx N."/>
        </authorList>
    </citation>
    <scope>NUCLEOTIDE SEQUENCE [LARGE SCALE GENOMIC DNA]</scope>
    <source>
        <strain evidence="2 3">S12</strain>
    </source>
</reference>
<dbReference type="RefSeq" id="WP_019437550.1">
    <property type="nucleotide sequence ID" value="NZ_ALNR01000135.1"/>
</dbReference>
<accession>A0AA34RVQ2</accession>
<evidence type="ECO:0000256" key="1">
    <source>
        <dbReference type="SAM" id="Phobius"/>
    </source>
</evidence>
<keyword evidence="1" id="KW-0472">Membrane</keyword>
<protein>
    <recommendedName>
        <fullName evidence="4">DUF3649 domain-containing protein</fullName>
    </recommendedName>
</protein>
<dbReference type="AlphaFoldDB" id="A0AA34RVQ2"/>
<gene>
    <name evidence="2" type="ORF">RPPX_14000</name>
</gene>
<reference evidence="2 3" key="2">
    <citation type="submission" date="2014-11" db="EMBL/GenBank/DDBJ databases">
        <title>Draft genome sequence of the solvent-tolerant Pseudomonas putida S12 including megaplasmid pTTS12.</title>
        <authorList>
            <person name="Wierckx N."/>
            <person name="Nijkamp J."/>
            <person name="Ballerstedt H."/>
            <person name="Siezen R.J."/>
            <person name="Wels M."/>
            <person name="de Ridder D."/>
            <person name="de Winde J.H."/>
            <person name="Ruijssenaars H.J."/>
        </authorList>
    </citation>
    <scope>NUCLEOTIDE SEQUENCE [LARGE SCALE GENOMIC DNA]</scope>
    <source>
        <strain evidence="2 3">S12</strain>
    </source>
</reference>
<evidence type="ECO:0000313" key="2">
    <source>
        <dbReference type="EMBL" id="AJA14406.1"/>
    </source>
</evidence>
<name>A0AA34RVQ2_PSEPU</name>
<dbReference type="Proteomes" id="UP000017753">
    <property type="component" value="Chromosome"/>
</dbReference>
<feature type="transmembrane region" description="Helical" evidence="1">
    <location>
        <begin position="77"/>
        <end position="98"/>
    </location>
</feature>
<feature type="transmembrane region" description="Helical" evidence="1">
    <location>
        <begin position="50"/>
        <end position="70"/>
    </location>
</feature>
<sequence>MTRKTAGLPLSYRLAVTSRSLAALLGGYLLASLASTCIALLAPLPKVDATLTGLLMSFVFYLLAFIWCFACRSAWRAWLGVLAPSLLLGVISGVAYWMKNP</sequence>
<dbReference type="EMBL" id="CP009974">
    <property type="protein sequence ID" value="AJA14406.1"/>
    <property type="molecule type" value="Genomic_DNA"/>
</dbReference>
<organism evidence="2 3">
    <name type="scientific">Pseudomonas putida S12</name>
    <dbReference type="NCBI Taxonomy" id="1215087"/>
    <lineage>
        <taxon>Bacteria</taxon>
        <taxon>Pseudomonadati</taxon>
        <taxon>Pseudomonadota</taxon>
        <taxon>Gammaproteobacteria</taxon>
        <taxon>Pseudomonadales</taxon>
        <taxon>Pseudomonadaceae</taxon>
        <taxon>Pseudomonas</taxon>
    </lineage>
</organism>
<keyword evidence="1" id="KW-1133">Transmembrane helix</keyword>
<feature type="transmembrane region" description="Helical" evidence="1">
    <location>
        <begin position="21"/>
        <end position="44"/>
    </location>
</feature>
<proteinExistence type="predicted"/>